<dbReference type="Pfam" id="PF00078">
    <property type="entry name" value="RVT_1"/>
    <property type="match status" value="1"/>
</dbReference>
<keyword evidence="2" id="KW-0548">Nucleotidyltransferase</keyword>
<feature type="compositionally biased region" description="Low complexity" evidence="6">
    <location>
        <begin position="1"/>
        <end position="24"/>
    </location>
</feature>
<keyword evidence="9" id="KW-1185">Reference proteome</keyword>
<keyword evidence="3" id="KW-0540">Nuclease</keyword>
<feature type="compositionally biased region" description="Polar residues" evidence="6">
    <location>
        <begin position="29"/>
        <end position="40"/>
    </location>
</feature>
<sequence length="1002" mass="111892">MRGRSASPGRPASSPSRAPGSKASVSAHLETTSPGATPGQNGHRDDKQQRSDGTRMVTTLLPPPVTGAKRFTNISPIPFVGFDPSAYSGSSTFGHALPQLEFPRFDGSNPKIWIKRCETYFEVYVVPEEQWVKLATMNFTGAAFWMQSIEVNLKKCSWEDLCQAVVKRFYHIKQMGGSVTDYVEQFDELVHQLLAHDPYFNAAAITTRFIDGLDPEIKAVVMVHKPKDLDTASSLALLQEEVLLGSSHMQIARGNSQLQSSSSNRTGSLVNQAKFSEASSSDDKKGAQFSKGKFQDDKVSALMAYRKAKGLCYKCGTKWGPQHKCSSTVPLHMVEELWQMVAESTSGSEQTLSAEEVDSGDELMAISAQAVNVLTSHNFISEQLATYLTPWQELQTPINVKLADGGVIMCTHEVVLCPWLVQGYQFQTTFKILPLKCYDAILGIEWLEQHSPMTVQWAEKWFSFCYQGQQLRLQGILDSHLPCLPAIGDQLHTMQHNQEVCNRNQVSAPMPGAVTHLIQQYPDLFGEPSGVNPSTARTHSIPLLPEIEQQVAHLLKQNMITESTSPFASPVLLVKKKLGEWKMCVDYRRLNAYTIKNKFPLPVIEELFEELVGATWFTTLDLRSGFHHQIRMTESDQYKTAFQTYFGQFEYKVMPYGLTGAPTTFQSTMNYILVALLRKCVIVFIDDILIYSKTLEEHVSHIQQHHFKIRLSKCSFAQTQLKYLGHIISAEGVATDPSKIVDYKTGLGLSLLRNSGDSLGRLFVWTSEVEQAFQVLKQALTAALVLALPDFTKPFIIETDASDKGIGHPIAYISKALGPKNQGLSTYEKESLAILMAVDHWRSYLQPAEFTIQTDHRSLANLDDQHLHTYWQQKALTKLMGLRYKICYKKGSTNSAADALSRVIHPNTAEMSAVSVAQPAWLHDLLSSYQDSEDAQHLLAELALSSSTGAYELPQRVIKFKGRIWLTHSTELQQRVMSALHSSPVGGHSGFLVTYLRIKKLL</sequence>
<reference evidence="8 9" key="1">
    <citation type="submission" date="2024-02" db="EMBL/GenBank/DDBJ databases">
        <title>High-quality chromosome-scale genome assembly of Pensacola bahiagrass (Paspalum notatum Flugge var. saurae).</title>
        <authorList>
            <person name="Vega J.M."/>
            <person name="Podio M."/>
            <person name="Orjuela J."/>
            <person name="Siena L.A."/>
            <person name="Pessino S.C."/>
            <person name="Combes M.C."/>
            <person name="Mariac C."/>
            <person name="Albertini E."/>
            <person name="Pupilli F."/>
            <person name="Ortiz J.P.A."/>
            <person name="Leblanc O."/>
        </authorList>
    </citation>
    <scope>NUCLEOTIDE SEQUENCE [LARGE SCALE GENOMIC DNA]</scope>
    <source>
        <strain evidence="8">R1</strain>
        <tissue evidence="8">Leaf</tissue>
    </source>
</reference>
<evidence type="ECO:0000256" key="3">
    <source>
        <dbReference type="ARBA" id="ARBA00022722"/>
    </source>
</evidence>
<dbReference type="CDD" id="cd09274">
    <property type="entry name" value="RNase_HI_RT_Ty3"/>
    <property type="match status" value="1"/>
</dbReference>
<dbReference type="PANTHER" id="PTHR37984:SF5">
    <property type="entry name" value="PROTEIN NYNRIN-LIKE"/>
    <property type="match status" value="1"/>
</dbReference>
<dbReference type="AlphaFoldDB" id="A0AAQ3USZ2"/>
<feature type="region of interest" description="Disordered" evidence="6">
    <location>
        <begin position="1"/>
        <end position="62"/>
    </location>
</feature>
<dbReference type="Pfam" id="PF08284">
    <property type="entry name" value="RVP_2"/>
    <property type="match status" value="1"/>
</dbReference>
<feature type="domain" description="Reverse transcriptase" evidence="7">
    <location>
        <begin position="555"/>
        <end position="759"/>
    </location>
</feature>
<dbReference type="PROSITE" id="PS50878">
    <property type="entry name" value="RT_POL"/>
    <property type="match status" value="1"/>
</dbReference>
<dbReference type="InterPro" id="IPR021109">
    <property type="entry name" value="Peptidase_aspartic_dom_sf"/>
</dbReference>
<dbReference type="InterPro" id="IPR000477">
    <property type="entry name" value="RT_dom"/>
</dbReference>
<feature type="compositionally biased region" description="Basic and acidic residues" evidence="6">
    <location>
        <begin position="42"/>
        <end position="53"/>
    </location>
</feature>
<dbReference type="Proteomes" id="UP001341281">
    <property type="component" value="Chromosome 10"/>
</dbReference>
<evidence type="ECO:0000256" key="6">
    <source>
        <dbReference type="SAM" id="MobiDB-lite"/>
    </source>
</evidence>
<dbReference type="SUPFAM" id="SSF56672">
    <property type="entry name" value="DNA/RNA polymerases"/>
    <property type="match status" value="1"/>
</dbReference>
<dbReference type="CDD" id="cd01647">
    <property type="entry name" value="RT_LTR"/>
    <property type="match status" value="1"/>
</dbReference>
<protein>
    <recommendedName>
        <fullName evidence="7">Reverse transcriptase domain-containing protein</fullName>
    </recommendedName>
</protein>
<dbReference type="InterPro" id="IPR043502">
    <property type="entry name" value="DNA/RNA_pol_sf"/>
</dbReference>
<dbReference type="Pfam" id="PF17919">
    <property type="entry name" value="RT_RNaseH_2"/>
    <property type="match status" value="1"/>
</dbReference>
<keyword evidence="4" id="KW-0378">Hydrolase</keyword>
<dbReference type="GO" id="GO:0016779">
    <property type="term" value="F:nucleotidyltransferase activity"/>
    <property type="evidence" value="ECO:0007669"/>
    <property type="project" value="UniProtKB-KW"/>
</dbReference>
<dbReference type="InterPro" id="IPR041577">
    <property type="entry name" value="RT_RNaseH_2"/>
</dbReference>
<dbReference type="Gene3D" id="2.40.70.10">
    <property type="entry name" value="Acid Proteases"/>
    <property type="match status" value="1"/>
</dbReference>
<dbReference type="InterPro" id="IPR050951">
    <property type="entry name" value="Retrovirus_Pol_polyprotein"/>
</dbReference>
<gene>
    <name evidence="8" type="ORF">U9M48_042631</name>
</gene>
<evidence type="ECO:0000256" key="2">
    <source>
        <dbReference type="ARBA" id="ARBA00022695"/>
    </source>
</evidence>
<keyword evidence="1" id="KW-0808">Transferase</keyword>
<dbReference type="Gene3D" id="3.10.10.10">
    <property type="entry name" value="HIV Type 1 Reverse Transcriptase, subunit A, domain 1"/>
    <property type="match status" value="1"/>
</dbReference>
<feature type="compositionally biased region" description="Polar residues" evidence="6">
    <location>
        <begin position="254"/>
        <end position="279"/>
    </location>
</feature>
<keyword evidence="4" id="KW-0255">Endonuclease</keyword>
<organism evidence="8 9">
    <name type="scientific">Paspalum notatum var. saurae</name>
    <dbReference type="NCBI Taxonomy" id="547442"/>
    <lineage>
        <taxon>Eukaryota</taxon>
        <taxon>Viridiplantae</taxon>
        <taxon>Streptophyta</taxon>
        <taxon>Embryophyta</taxon>
        <taxon>Tracheophyta</taxon>
        <taxon>Spermatophyta</taxon>
        <taxon>Magnoliopsida</taxon>
        <taxon>Liliopsida</taxon>
        <taxon>Poales</taxon>
        <taxon>Poaceae</taxon>
        <taxon>PACMAD clade</taxon>
        <taxon>Panicoideae</taxon>
        <taxon>Andropogonodae</taxon>
        <taxon>Paspaleae</taxon>
        <taxon>Paspalinae</taxon>
        <taxon>Paspalum</taxon>
    </lineage>
</organism>
<dbReference type="PANTHER" id="PTHR37984">
    <property type="entry name" value="PROTEIN CBG26694"/>
    <property type="match status" value="1"/>
</dbReference>
<dbReference type="GO" id="GO:0004519">
    <property type="term" value="F:endonuclease activity"/>
    <property type="evidence" value="ECO:0007669"/>
    <property type="project" value="UniProtKB-KW"/>
</dbReference>
<evidence type="ECO:0000256" key="4">
    <source>
        <dbReference type="ARBA" id="ARBA00022759"/>
    </source>
</evidence>
<dbReference type="InterPro" id="IPR043128">
    <property type="entry name" value="Rev_trsase/Diguanyl_cyclase"/>
</dbReference>
<keyword evidence="5" id="KW-0511">Multifunctional enzyme</keyword>
<evidence type="ECO:0000313" key="8">
    <source>
        <dbReference type="EMBL" id="WVZ97069.1"/>
    </source>
</evidence>
<dbReference type="Gene3D" id="3.30.70.270">
    <property type="match status" value="1"/>
</dbReference>
<feature type="region of interest" description="Disordered" evidence="6">
    <location>
        <begin position="254"/>
        <end position="290"/>
    </location>
</feature>
<evidence type="ECO:0000256" key="1">
    <source>
        <dbReference type="ARBA" id="ARBA00022679"/>
    </source>
</evidence>
<proteinExistence type="predicted"/>
<evidence type="ECO:0000259" key="7">
    <source>
        <dbReference type="PROSITE" id="PS50878"/>
    </source>
</evidence>
<accession>A0AAQ3USZ2</accession>
<dbReference type="EMBL" id="CP144754">
    <property type="protein sequence ID" value="WVZ97069.1"/>
    <property type="molecule type" value="Genomic_DNA"/>
</dbReference>
<evidence type="ECO:0000256" key="5">
    <source>
        <dbReference type="ARBA" id="ARBA00023268"/>
    </source>
</evidence>
<evidence type="ECO:0000313" key="9">
    <source>
        <dbReference type="Proteomes" id="UP001341281"/>
    </source>
</evidence>
<dbReference type="CDD" id="cd00303">
    <property type="entry name" value="retropepsin_like"/>
    <property type="match status" value="1"/>
</dbReference>
<name>A0AAQ3USZ2_PASNO</name>